<dbReference type="Proteomes" id="UP000233781">
    <property type="component" value="Unassembled WGS sequence"/>
</dbReference>
<accession>A0A2N3YIY0</accession>
<gene>
    <name evidence="2" type="ORF">ATL31_1611</name>
</gene>
<evidence type="ECO:0000313" key="3">
    <source>
        <dbReference type="Proteomes" id="UP000233781"/>
    </source>
</evidence>
<feature type="transmembrane region" description="Helical" evidence="1">
    <location>
        <begin position="27"/>
        <end position="47"/>
    </location>
</feature>
<name>A0A2N3YIY0_9MICO</name>
<evidence type="ECO:0000313" key="2">
    <source>
        <dbReference type="EMBL" id="PKW26789.1"/>
    </source>
</evidence>
<dbReference type="AlphaFoldDB" id="A0A2N3YIY0"/>
<feature type="transmembrane region" description="Helical" evidence="1">
    <location>
        <begin position="67"/>
        <end position="95"/>
    </location>
</feature>
<sequence>MFAAFPDQVEDAGGGDLPAGWSLVRSAGLTVVLMVLAGLGTVGGAWVASGHTPDIAYTTLLWEGVALVLWCGLWGLLSGAGSLALGVLVVALPWVRRRRREGQAGVAVEGATSTSSP</sequence>
<comment type="caution">
    <text evidence="2">The sequence shown here is derived from an EMBL/GenBank/DDBJ whole genome shotgun (WGS) entry which is preliminary data.</text>
</comment>
<keyword evidence="3" id="KW-1185">Reference proteome</keyword>
<keyword evidence="1" id="KW-0472">Membrane</keyword>
<proteinExistence type="predicted"/>
<evidence type="ECO:0000256" key="1">
    <source>
        <dbReference type="SAM" id="Phobius"/>
    </source>
</evidence>
<dbReference type="EMBL" id="PJNE01000001">
    <property type="protein sequence ID" value="PKW26789.1"/>
    <property type="molecule type" value="Genomic_DNA"/>
</dbReference>
<protein>
    <submittedName>
        <fullName evidence="2">Uncharacterized protein</fullName>
    </submittedName>
</protein>
<reference evidence="2 3" key="1">
    <citation type="submission" date="2017-12" db="EMBL/GenBank/DDBJ databases">
        <title>Sequencing the genomes of 1000 Actinobacteria strains.</title>
        <authorList>
            <person name="Klenk H.-P."/>
        </authorList>
    </citation>
    <scope>NUCLEOTIDE SEQUENCE [LARGE SCALE GENOMIC DNA]</scope>
    <source>
        <strain evidence="2 3">DSM 12806</strain>
    </source>
</reference>
<keyword evidence="1" id="KW-0812">Transmembrane</keyword>
<keyword evidence="1" id="KW-1133">Transmembrane helix</keyword>
<organism evidence="2 3">
    <name type="scientific">Phycicoccus duodecadis</name>
    <dbReference type="NCBI Taxonomy" id="173053"/>
    <lineage>
        <taxon>Bacteria</taxon>
        <taxon>Bacillati</taxon>
        <taxon>Actinomycetota</taxon>
        <taxon>Actinomycetes</taxon>
        <taxon>Micrococcales</taxon>
        <taxon>Intrasporangiaceae</taxon>
        <taxon>Phycicoccus</taxon>
    </lineage>
</organism>